<feature type="compositionally biased region" description="Low complexity" evidence="1">
    <location>
        <begin position="264"/>
        <end position="276"/>
    </location>
</feature>
<dbReference type="STRING" id="3469.A0A4Y7IME6"/>
<evidence type="ECO:0000313" key="2">
    <source>
        <dbReference type="EMBL" id="RZC50063.1"/>
    </source>
</evidence>
<feature type="compositionally biased region" description="Low complexity" evidence="1">
    <location>
        <begin position="129"/>
        <end position="138"/>
    </location>
</feature>
<feature type="compositionally biased region" description="Low complexity" evidence="1">
    <location>
        <begin position="578"/>
        <end position="588"/>
    </location>
</feature>
<accession>A0A4Y7IME6</accession>
<evidence type="ECO:0008006" key="4">
    <source>
        <dbReference type="Google" id="ProtNLM"/>
    </source>
</evidence>
<dbReference type="Gramene" id="RZC50063">
    <property type="protein sequence ID" value="RZC50063"/>
    <property type="gene ID" value="C5167_018492"/>
</dbReference>
<proteinExistence type="predicted"/>
<dbReference type="InterPro" id="IPR012337">
    <property type="entry name" value="RNaseH-like_sf"/>
</dbReference>
<protein>
    <recommendedName>
        <fullName evidence="4">BED-type domain-containing protein</fullName>
    </recommendedName>
</protein>
<gene>
    <name evidence="2" type="ORF">C5167_018492</name>
</gene>
<evidence type="ECO:0000313" key="3">
    <source>
        <dbReference type="Proteomes" id="UP000316621"/>
    </source>
</evidence>
<dbReference type="Gene3D" id="1.10.8.1170">
    <property type="match status" value="1"/>
</dbReference>
<dbReference type="Proteomes" id="UP000316621">
    <property type="component" value="Chromosome 2"/>
</dbReference>
<feature type="region of interest" description="Disordered" evidence="1">
    <location>
        <begin position="129"/>
        <end position="150"/>
    </location>
</feature>
<dbReference type="SUPFAM" id="SSF53098">
    <property type="entry name" value="Ribonuclease H-like"/>
    <property type="match status" value="1"/>
</dbReference>
<organism evidence="2 3">
    <name type="scientific">Papaver somniferum</name>
    <name type="common">Opium poppy</name>
    <dbReference type="NCBI Taxonomy" id="3469"/>
    <lineage>
        <taxon>Eukaryota</taxon>
        <taxon>Viridiplantae</taxon>
        <taxon>Streptophyta</taxon>
        <taxon>Embryophyta</taxon>
        <taxon>Tracheophyta</taxon>
        <taxon>Spermatophyta</taxon>
        <taxon>Magnoliopsida</taxon>
        <taxon>Ranunculales</taxon>
        <taxon>Papaveraceae</taxon>
        <taxon>Papaveroideae</taxon>
        <taxon>Papaver</taxon>
    </lineage>
</organism>
<name>A0A4Y7IME6_PAPSO</name>
<dbReference type="PANTHER" id="PTHR46951">
    <property type="entry name" value="BED-TYPE DOMAIN-CONTAINING PROTEIN"/>
    <property type="match status" value="1"/>
</dbReference>
<feature type="region of interest" description="Disordered" evidence="1">
    <location>
        <begin position="235"/>
        <end position="291"/>
    </location>
</feature>
<dbReference type="EMBL" id="CM010716">
    <property type="protein sequence ID" value="RZC50063.1"/>
    <property type="molecule type" value="Genomic_DNA"/>
</dbReference>
<feature type="compositionally biased region" description="Polar residues" evidence="1">
    <location>
        <begin position="139"/>
        <end position="150"/>
    </location>
</feature>
<dbReference type="PANTHER" id="PTHR46951:SF2">
    <property type="entry name" value="BED-TYPE DOMAIN-CONTAINING PROTEIN"/>
    <property type="match status" value="1"/>
</dbReference>
<keyword evidence="3" id="KW-1185">Reference proteome</keyword>
<dbReference type="OMA" id="AWKSISA"/>
<evidence type="ECO:0000256" key="1">
    <source>
        <dbReference type="SAM" id="MobiDB-lite"/>
    </source>
</evidence>
<feature type="region of interest" description="Disordered" evidence="1">
    <location>
        <begin position="573"/>
        <end position="599"/>
    </location>
</feature>
<sequence length="635" mass="71363">MVVLLVVVVGDSGGLWWWSAVARWWFSGMEVVALCWVAVVEAVARWWLAAVVVGGGGGGGDGGGGGCGGGARWWLAATVARWWLVVVEVVARWWRRWRGGGGGGGGGDGGGRNEELGVRFPQVVIMDSSNASNSNKSNTTCGSILPQSSSLTQTRDPAWKWATCKDPAFPKKLSCTLCNKEMCGGGITRLKQHITQVKGNVSSCMKATVETINEIRQNDSIKKLKKAHRDNVDAMYRRTQYDEKSDADTDDEDHEVQEVEKDSNVGSSSQVVVQSQSKRKFKSQSSSRGPMDLLMQRDHQKTQQATLDRNCSAKEKLKKDAWKSISAWMTENSISFNTVRCPSFQQMIYAIVKVVRLVDIERKPTMPSFYDIMRIARNQLEEKFSEDDDTWGVIKACFEKRWKNNFNHALHCAAYYLNPSIFYTIEAYEMDSDPKYIKIKRGLHIAMQRLIPNEDELDDATGELRKYADAVGILGTPPCKRKRNKDQPLALEKTKSHNATLNDSVFIQYNKKLQRRYLEIQQYNDNDKANDPIFLEERDENDEWLELRNLNDLEVHGDYVTFDDLQEIVSEERGTVGSKGASSSRSKSTYPTNSEYDGYDTDDLMLDTQNGLLGGVGNDGVTLDDDIYDESNYID</sequence>
<reference evidence="2 3" key="1">
    <citation type="journal article" date="2018" name="Science">
        <title>The opium poppy genome and morphinan production.</title>
        <authorList>
            <person name="Guo L."/>
            <person name="Winzer T."/>
            <person name="Yang X."/>
            <person name="Li Y."/>
            <person name="Ning Z."/>
            <person name="He Z."/>
            <person name="Teodor R."/>
            <person name="Lu Y."/>
            <person name="Bowser T.A."/>
            <person name="Graham I.A."/>
            <person name="Ye K."/>
        </authorList>
    </citation>
    <scope>NUCLEOTIDE SEQUENCE [LARGE SCALE GENOMIC DNA]</scope>
    <source>
        <strain evidence="3">cv. HN1</strain>
        <tissue evidence="2">Leaves</tissue>
    </source>
</reference>
<dbReference type="AlphaFoldDB" id="A0A4Y7IME6"/>
<feature type="compositionally biased region" description="Basic and acidic residues" evidence="1">
    <location>
        <begin position="235"/>
        <end position="247"/>
    </location>
</feature>